<keyword evidence="11" id="KW-1185">Reference proteome</keyword>
<evidence type="ECO:0000256" key="7">
    <source>
        <dbReference type="SAM" id="Phobius"/>
    </source>
</evidence>
<comment type="similarity">
    <text evidence="6">Belongs to the ABC-4 integral membrane protein family.</text>
</comment>
<evidence type="ECO:0000259" key="9">
    <source>
        <dbReference type="Pfam" id="PF12704"/>
    </source>
</evidence>
<feature type="transmembrane region" description="Helical" evidence="7">
    <location>
        <begin position="318"/>
        <end position="343"/>
    </location>
</feature>
<protein>
    <submittedName>
        <fullName evidence="10">Putative ABC transport system permease protein</fullName>
    </submittedName>
</protein>
<keyword evidence="4 7" id="KW-1133">Transmembrane helix</keyword>
<dbReference type="STRING" id="241145.SAMN05660776_0561"/>
<keyword evidence="2" id="KW-1003">Cell membrane</keyword>
<evidence type="ECO:0000256" key="3">
    <source>
        <dbReference type="ARBA" id="ARBA00022692"/>
    </source>
</evidence>
<dbReference type="Proteomes" id="UP000190230">
    <property type="component" value="Unassembled WGS sequence"/>
</dbReference>
<comment type="subcellular location">
    <subcellularLocation>
        <location evidence="1">Cell membrane</location>
        <topology evidence="1">Multi-pass membrane protein</topology>
    </subcellularLocation>
</comment>
<accession>A0A1T5AH17</accession>
<dbReference type="Pfam" id="PF12704">
    <property type="entry name" value="MacB_PCD"/>
    <property type="match status" value="1"/>
</dbReference>
<dbReference type="EMBL" id="FUYY01000001">
    <property type="protein sequence ID" value="SKB34236.1"/>
    <property type="molecule type" value="Genomic_DNA"/>
</dbReference>
<evidence type="ECO:0000256" key="2">
    <source>
        <dbReference type="ARBA" id="ARBA00022475"/>
    </source>
</evidence>
<keyword evidence="3 7" id="KW-0812">Transmembrane</keyword>
<evidence type="ECO:0000259" key="8">
    <source>
        <dbReference type="Pfam" id="PF02687"/>
    </source>
</evidence>
<dbReference type="Pfam" id="PF02687">
    <property type="entry name" value="FtsX"/>
    <property type="match status" value="1"/>
</dbReference>
<feature type="domain" description="ABC3 transporter permease C-terminal" evidence="8">
    <location>
        <begin position="321"/>
        <end position="435"/>
    </location>
</feature>
<evidence type="ECO:0000256" key="1">
    <source>
        <dbReference type="ARBA" id="ARBA00004651"/>
    </source>
</evidence>
<dbReference type="GO" id="GO:0022857">
    <property type="term" value="F:transmembrane transporter activity"/>
    <property type="evidence" value="ECO:0007669"/>
    <property type="project" value="TreeGrafter"/>
</dbReference>
<organism evidence="10 11">
    <name type="scientific">Salegentibacter holothuriorum</name>
    <dbReference type="NCBI Taxonomy" id="241145"/>
    <lineage>
        <taxon>Bacteria</taxon>
        <taxon>Pseudomonadati</taxon>
        <taxon>Bacteroidota</taxon>
        <taxon>Flavobacteriia</taxon>
        <taxon>Flavobacteriales</taxon>
        <taxon>Flavobacteriaceae</taxon>
        <taxon>Salegentibacter</taxon>
    </lineage>
</organism>
<evidence type="ECO:0000256" key="5">
    <source>
        <dbReference type="ARBA" id="ARBA00023136"/>
    </source>
</evidence>
<name>A0A1T5AH17_9FLAO</name>
<feature type="transmembrane region" description="Helical" evidence="7">
    <location>
        <begin position="364"/>
        <end position="393"/>
    </location>
</feature>
<feature type="domain" description="MacB-like periplasmic core" evidence="9">
    <location>
        <begin position="50"/>
        <end position="278"/>
    </location>
</feature>
<dbReference type="InterPro" id="IPR003838">
    <property type="entry name" value="ABC3_permease_C"/>
</dbReference>
<dbReference type="GO" id="GO:0005886">
    <property type="term" value="C:plasma membrane"/>
    <property type="evidence" value="ECO:0007669"/>
    <property type="project" value="UniProtKB-SubCell"/>
</dbReference>
<evidence type="ECO:0000256" key="4">
    <source>
        <dbReference type="ARBA" id="ARBA00022989"/>
    </source>
</evidence>
<reference evidence="11" key="1">
    <citation type="submission" date="2017-02" db="EMBL/GenBank/DDBJ databases">
        <authorList>
            <person name="Varghese N."/>
            <person name="Submissions S."/>
        </authorList>
    </citation>
    <scope>NUCLEOTIDE SEQUENCE [LARGE SCALE GENOMIC DNA]</scope>
    <source>
        <strain evidence="11">DSM 23405</strain>
    </source>
</reference>
<dbReference type="InterPro" id="IPR025857">
    <property type="entry name" value="MacB_PCD"/>
</dbReference>
<feature type="transmembrane region" description="Helical" evidence="7">
    <location>
        <begin position="51"/>
        <end position="74"/>
    </location>
</feature>
<sequence length="442" mass="48767">MNPNKFQILSNILPLMKSNLIAPKKNSMFGLFKENISIAFNSIKSQLLRTILTVLIIAIGITALVGILSAVTALENTISSDFASMGANTFNIQRYEFNSQRRGGGEVEKINPIISYREVRKFEENYQYPQAQTAVSFTGTSGAEVKYINEKTDPEVRVLGVNENFLENSGLNVEKGREFNIFDIQNNNNVVVLGSDFAKPEGLFKGSDPIDKIISIRGGKFRVIGILESKGSTFGNNQDLRVLMPIQVARSMFTQPKINYAVSVKVDDKELLEGAQDEAILTFRNIRKLNPIEENNFGLERSDDLINRIFSITSYLNYAAWIISIITIFGSSIALMNIMLVSVTERTREIGVRKALGAKRKTIATQFFMETLIIGQLGGLLGIILGILIGIGVSAAADFDFTTPWVAILWATGITILVAILAGSYPAAKAAKQDPIESLRYE</sequence>
<feature type="transmembrane region" description="Helical" evidence="7">
    <location>
        <begin position="405"/>
        <end position="425"/>
    </location>
</feature>
<keyword evidence="5 7" id="KW-0472">Membrane</keyword>
<dbReference type="AlphaFoldDB" id="A0A1T5AH17"/>
<dbReference type="InterPro" id="IPR050250">
    <property type="entry name" value="Macrolide_Exporter_MacB"/>
</dbReference>
<proteinExistence type="inferred from homology"/>
<evidence type="ECO:0000256" key="6">
    <source>
        <dbReference type="ARBA" id="ARBA00038076"/>
    </source>
</evidence>
<evidence type="ECO:0000313" key="11">
    <source>
        <dbReference type="Proteomes" id="UP000190230"/>
    </source>
</evidence>
<dbReference type="PANTHER" id="PTHR30572">
    <property type="entry name" value="MEMBRANE COMPONENT OF TRANSPORTER-RELATED"/>
    <property type="match status" value="1"/>
</dbReference>
<dbReference type="PANTHER" id="PTHR30572:SF4">
    <property type="entry name" value="ABC TRANSPORTER PERMEASE YTRF"/>
    <property type="match status" value="1"/>
</dbReference>
<evidence type="ECO:0000313" key="10">
    <source>
        <dbReference type="EMBL" id="SKB34236.1"/>
    </source>
</evidence>
<gene>
    <name evidence="10" type="ORF">SAMN05660776_0561</name>
</gene>